<feature type="transmembrane region" description="Helical" evidence="1">
    <location>
        <begin position="92"/>
        <end position="114"/>
    </location>
</feature>
<evidence type="ECO:0000256" key="1">
    <source>
        <dbReference type="SAM" id="Phobius"/>
    </source>
</evidence>
<keyword evidence="1" id="KW-0472">Membrane</keyword>
<feature type="transmembrane region" description="Helical" evidence="1">
    <location>
        <begin position="5"/>
        <end position="22"/>
    </location>
</feature>
<feature type="transmembrane region" description="Helical" evidence="1">
    <location>
        <begin position="67"/>
        <end position="86"/>
    </location>
</feature>
<sequence>MKIEVNAYWGILGCLGVLGYILEDPNYYVFFVFFMFFLQPVAKKAVSPKKGENNRFKWLENLEWHTVSIWLGSLCLIAASLTLIILKTMNDLVAVAILLGITIIMTGFFTYMGMDKTSADERVRKIGTTAATYSWYITLVFVSFLLVTQEWAGRWHNPAELLGVTIFVMVSTMLITNTYLQMKGDVE</sequence>
<feature type="transmembrane region" description="Helical" evidence="1">
    <location>
        <begin position="126"/>
        <end position="147"/>
    </location>
</feature>
<reference evidence="2 3" key="1">
    <citation type="submission" date="2016-08" db="EMBL/GenBank/DDBJ databases">
        <authorList>
            <person name="Seilhamer J.J."/>
        </authorList>
    </citation>
    <scope>NUCLEOTIDE SEQUENCE [LARGE SCALE GENOMIC DNA]</scope>
    <source>
        <strain evidence="2">Buetzberg</strain>
    </source>
</reference>
<dbReference type="KEGG" id="mcub:MCBB_1728"/>
<dbReference type="AlphaFoldDB" id="A0A1D3L3Z2"/>
<dbReference type="EMBL" id="LT607756">
    <property type="protein sequence ID" value="SCG86283.1"/>
    <property type="molecule type" value="Genomic_DNA"/>
</dbReference>
<organism evidence="2 3">
    <name type="scientific">Methanobacterium congolense</name>
    <dbReference type="NCBI Taxonomy" id="118062"/>
    <lineage>
        <taxon>Archaea</taxon>
        <taxon>Methanobacteriati</taxon>
        <taxon>Methanobacteriota</taxon>
        <taxon>Methanomada group</taxon>
        <taxon>Methanobacteria</taxon>
        <taxon>Methanobacteriales</taxon>
        <taxon>Methanobacteriaceae</taxon>
        <taxon>Methanobacterium</taxon>
    </lineage>
</organism>
<gene>
    <name evidence="2" type="ORF">MCBB_1728</name>
</gene>
<keyword evidence="1" id="KW-0812">Transmembrane</keyword>
<proteinExistence type="predicted"/>
<dbReference type="Proteomes" id="UP000094707">
    <property type="component" value="Chromosome I"/>
</dbReference>
<evidence type="ECO:0000313" key="2">
    <source>
        <dbReference type="EMBL" id="SCG86283.1"/>
    </source>
</evidence>
<feature type="transmembrane region" description="Helical" evidence="1">
    <location>
        <begin position="159"/>
        <end position="180"/>
    </location>
</feature>
<accession>A0A1D3L3Z2</accession>
<dbReference type="RefSeq" id="WP_071907359.1">
    <property type="nucleotide sequence ID" value="NZ_LT607756.1"/>
</dbReference>
<protein>
    <submittedName>
        <fullName evidence="2">Putative membrane protein</fullName>
    </submittedName>
</protein>
<keyword evidence="3" id="KW-1185">Reference proteome</keyword>
<keyword evidence="1" id="KW-1133">Transmembrane helix</keyword>
<evidence type="ECO:0000313" key="3">
    <source>
        <dbReference type="Proteomes" id="UP000094707"/>
    </source>
</evidence>
<dbReference type="OrthoDB" id="112348at2157"/>
<feature type="transmembrane region" description="Helical" evidence="1">
    <location>
        <begin position="28"/>
        <end position="46"/>
    </location>
</feature>
<name>A0A1D3L3Z2_9EURY</name>
<dbReference type="GeneID" id="30412565"/>